<proteinExistence type="predicted"/>
<evidence type="ECO:0000313" key="2">
    <source>
        <dbReference type="Proteomes" id="UP000763557"/>
    </source>
</evidence>
<protein>
    <recommendedName>
        <fullName evidence="3">Excreted virulence factor EspC, type VII ESX diderm</fullName>
    </recommendedName>
</protein>
<evidence type="ECO:0008006" key="3">
    <source>
        <dbReference type="Google" id="ProtNLM"/>
    </source>
</evidence>
<dbReference type="EMBL" id="JAAATY010000009">
    <property type="protein sequence ID" value="NRN66121.1"/>
    <property type="molecule type" value="Genomic_DNA"/>
</dbReference>
<comment type="caution">
    <text evidence="1">The sequence shown here is derived from an EMBL/GenBank/DDBJ whole genome shotgun (WGS) entry which is preliminary data.</text>
</comment>
<reference evidence="1 2" key="1">
    <citation type="submission" date="2020-01" db="EMBL/GenBank/DDBJ databases">
        <title>Kibdelosporangium persica a novel Actinomycetes from a hot desert in Iran.</title>
        <authorList>
            <person name="Safaei N."/>
            <person name="Zaburannyi N."/>
            <person name="Mueller R."/>
            <person name="Wink J."/>
        </authorList>
    </citation>
    <scope>NUCLEOTIDE SEQUENCE [LARGE SCALE GENOMIC DNA]</scope>
    <source>
        <strain evidence="1 2">4NS15</strain>
    </source>
</reference>
<gene>
    <name evidence="1" type="ORF">GC106_33390</name>
</gene>
<keyword evidence="2" id="KW-1185">Reference proteome</keyword>
<sequence length="155" mass="16351">MPDGSRPTDPNDPRYQRGYQEMYDYSSKDNTGGGFFGGVVDTVKDMMAAAEAGAFAVSPDVGQAVIKQLTTIQDQVAVMRSSAGNVAFGQRLGGGYAKDIATFNTQVTDEGPSKLLGTFSEELEQLKAAVSRSIANYSQTDSGNRHRVEGAGGGL</sequence>
<accession>A0ABX2F596</accession>
<organism evidence="1 2">
    <name type="scientific">Kibdelosporangium persicum</name>
    <dbReference type="NCBI Taxonomy" id="2698649"/>
    <lineage>
        <taxon>Bacteria</taxon>
        <taxon>Bacillati</taxon>
        <taxon>Actinomycetota</taxon>
        <taxon>Actinomycetes</taxon>
        <taxon>Pseudonocardiales</taxon>
        <taxon>Pseudonocardiaceae</taxon>
        <taxon>Kibdelosporangium</taxon>
    </lineage>
</organism>
<name>A0ABX2F596_9PSEU</name>
<evidence type="ECO:0000313" key="1">
    <source>
        <dbReference type="EMBL" id="NRN66121.1"/>
    </source>
</evidence>
<dbReference type="Proteomes" id="UP000763557">
    <property type="component" value="Unassembled WGS sequence"/>
</dbReference>